<dbReference type="Proteomes" id="UP000034329">
    <property type="component" value="Unassembled WGS sequence"/>
</dbReference>
<accession>A0A0G1MQV1</accession>
<sequence length="272" mass="31075">MTGFNQKVISERKLTVLVLLILLISTGFFFSLYSWYTDLIFQNMLTMASFLLSGFVGIMAFIKFFTRKKNKYLFIGSGFLVASFLEGFSTFVSFELGSTVWSAARILLGAFVLLSLKDWKEGEGIQKGLKPRVYISAAFSAVLIIGAVYLLPTYSPYWKFIIFSRPLELVAMALFGFAVLGYWQKGYWTFKFFEFWFVLSLITAFFGQAYLAMSANYFDSMFNVGNIFRLLSYLFTLVGLLMSTFAAFREIEAEKKIQAGYTSGEYLVKRTK</sequence>
<feature type="transmembrane region" description="Helical" evidence="1">
    <location>
        <begin position="72"/>
        <end position="94"/>
    </location>
</feature>
<feature type="transmembrane region" description="Helical" evidence="1">
    <location>
        <begin position="100"/>
        <end position="119"/>
    </location>
</feature>
<feature type="transmembrane region" description="Helical" evidence="1">
    <location>
        <begin position="14"/>
        <end position="33"/>
    </location>
</feature>
<keyword evidence="1" id="KW-0472">Membrane</keyword>
<keyword evidence="2" id="KW-0418">Kinase</keyword>
<feature type="transmembrane region" description="Helical" evidence="1">
    <location>
        <begin position="131"/>
        <end position="151"/>
    </location>
</feature>
<protein>
    <submittedName>
        <fullName evidence="2">Sensory box histidine kinase</fullName>
    </submittedName>
</protein>
<evidence type="ECO:0000313" key="3">
    <source>
        <dbReference type="Proteomes" id="UP000034329"/>
    </source>
</evidence>
<dbReference type="AlphaFoldDB" id="A0A0G1MQV1"/>
<dbReference type="EMBL" id="LCLA01000010">
    <property type="protein sequence ID" value="KKU10502.1"/>
    <property type="molecule type" value="Genomic_DNA"/>
</dbReference>
<name>A0A0G1MQV1_9BACT</name>
<gene>
    <name evidence="2" type="ORF">UX13_C0010G0002</name>
</gene>
<feature type="transmembrane region" description="Helical" evidence="1">
    <location>
        <begin position="157"/>
        <end position="183"/>
    </location>
</feature>
<dbReference type="GO" id="GO:0016301">
    <property type="term" value="F:kinase activity"/>
    <property type="evidence" value="ECO:0007669"/>
    <property type="project" value="UniProtKB-KW"/>
</dbReference>
<keyword evidence="2" id="KW-0808">Transferase</keyword>
<evidence type="ECO:0000256" key="1">
    <source>
        <dbReference type="SAM" id="Phobius"/>
    </source>
</evidence>
<feature type="transmembrane region" description="Helical" evidence="1">
    <location>
        <begin position="45"/>
        <end position="65"/>
    </location>
</feature>
<evidence type="ECO:0000313" key="2">
    <source>
        <dbReference type="EMBL" id="KKU10502.1"/>
    </source>
</evidence>
<feature type="transmembrane region" description="Helical" evidence="1">
    <location>
        <begin position="230"/>
        <end position="248"/>
    </location>
</feature>
<feature type="transmembrane region" description="Helical" evidence="1">
    <location>
        <begin position="195"/>
        <end position="218"/>
    </location>
</feature>
<comment type="caution">
    <text evidence="2">The sequence shown here is derived from an EMBL/GenBank/DDBJ whole genome shotgun (WGS) entry which is preliminary data.</text>
</comment>
<proteinExistence type="predicted"/>
<keyword evidence="1" id="KW-0812">Transmembrane</keyword>
<reference evidence="2 3" key="1">
    <citation type="journal article" date="2015" name="Nature">
        <title>rRNA introns, odd ribosomes, and small enigmatic genomes across a large radiation of phyla.</title>
        <authorList>
            <person name="Brown C.T."/>
            <person name="Hug L.A."/>
            <person name="Thomas B.C."/>
            <person name="Sharon I."/>
            <person name="Castelle C.J."/>
            <person name="Singh A."/>
            <person name="Wilkins M.J."/>
            <person name="Williams K.H."/>
            <person name="Banfield J.F."/>
        </authorList>
    </citation>
    <scope>NUCLEOTIDE SEQUENCE [LARGE SCALE GENOMIC DNA]</scope>
</reference>
<organism evidence="2 3">
    <name type="scientific">Candidatus Woesebacteria bacterium GW2011_GWB1_45_5</name>
    <dbReference type="NCBI Taxonomy" id="1618581"/>
    <lineage>
        <taxon>Bacteria</taxon>
        <taxon>Candidatus Woeseibacteriota</taxon>
    </lineage>
</organism>
<keyword evidence="1" id="KW-1133">Transmembrane helix</keyword>